<dbReference type="AlphaFoldDB" id="A0A387B336"/>
<dbReference type="Proteomes" id="UP000278886">
    <property type="component" value="Chromosome"/>
</dbReference>
<accession>A0A387B336</accession>
<reference evidence="3" key="1">
    <citation type="submission" date="2018-09" db="EMBL/GenBank/DDBJ databases">
        <title>Genome sequencing of strain 2DFWR-13.</title>
        <authorList>
            <person name="Heo J."/>
            <person name="Kim S.-J."/>
            <person name="Kwon S.-W."/>
        </authorList>
    </citation>
    <scope>NUCLEOTIDE SEQUENCE [LARGE SCALE GENOMIC DNA]</scope>
    <source>
        <strain evidence="3">2DFWR-13</strain>
    </source>
</reference>
<evidence type="ECO:0000313" key="2">
    <source>
        <dbReference type="EMBL" id="AYF97962.1"/>
    </source>
</evidence>
<keyword evidence="3" id="KW-1185">Reference proteome</keyword>
<evidence type="ECO:0000313" key="3">
    <source>
        <dbReference type="Proteomes" id="UP000278886"/>
    </source>
</evidence>
<keyword evidence="1" id="KW-0812">Transmembrane</keyword>
<keyword evidence="1" id="KW-1133">Transmembrane helix</keyword>
<dbReference type="KEGG" id="lyd:D7I47_06620"/>
<gene>
    <name evidence="2" type="ORF">D7I47_06620</name>
</gene>
<name>A0A387B336_9MICO</name>
<organism evidence="2 3">
    <name type="scientific">Protaetiibacter intestinalis</name>
    <dbReference type="NCBI Taxonomy" id="2419774"/>
    <lineage>
        <taxon>Bacteria</taxon>
        <taxon>Bacillati</taxon>
        <taxon>Actinomycetota</taxon>
        <taxon>Actinomycetes</taxon>
        <taxon>Micrococcales</taxon>
        <taxon>Microbacteriaceae</taxon>
        <taxon>Protaetiibacter</taxon>
    </lineage>
</organism>
<feature type="transmembrane region" description="Helical" evidence="1">
    <location>
        <begin position="7"/>
        <end position="30"/>
    </location>
</feature>
<proteinExistence type="predicted"/>
<sequence length="203" mass="21510">MGGVSMNWLFGIAAGVGIAGIVVVGVFSAGLDVGARAQGMMWGTPVTLTAVALGLWAYSAAFIAQLKRLQRSTDGVVLLCQRLTSLADGLVRVQGVEPPARPNLTGYFVLRVTSVAIEIWSTSRLLASFPAESVREVRVLTEGVAKPRIVVFAAAASGAPSQLEFVVGKSRWELWPERSPSRLESLRSEIEKLVSSAGSIEAN</sequence>
<evidence type="ECO:0000256" key="1">
    <source>
        <dbReference type="SAM" id="Phobius"/>
    </source>
</evidence>
<feature type="transmembrane region" description="Helical" evidence="1">
    <location>
        <begin position="42"/>
        <end position="64"/>
    </location>
</feature>
<dbReference type="EMBL" id="CP032630">
    <property type="protein sequence ID" value="AYF97962.1"/>
    <property type="molecule type" value="Genomic_DNA"/>
</dbReference>
<protein>
    <submittedName>
        <fullName evidence="2">Uncharacterized protein</fullName>
    </submittedName>
</protein>
<keyword evidence="1" id="KW-0472">Membrane</keyword>